<proteinExistence type="predicted"/>
<name>U4V7S4_9HYPH</name>
<accession>U4V7S4</accession>
<dbReference type="AlphaFoldDB" id="U4V7S4"/>
<protein>
    <submittedName>
        <fullName evidence="1">Uncharacterized protein</fullName>
    </submittedName>
</protein>
<dbReference type="Proteomes" id="UP000016842">
    <property type="component" value="Unassembled WGS sequence"/>
</dbReference>
<comment type="caution">
    <text evidence="1">The sequence shown here is derived from an EMBL/GenBank/DDBJ whole genome shotgun (WGS) entry which is preliminary data.</text>
</comment>
<evidence type="ECO:0000313" key="2">
    <source>
        <dbReference type="Proteomes" id="UP000016842"/>
    </source>
</evidence>
<reference evidence="1 2" key="1">
    <citation type="journal article" date="2014" name="FEMS Microbiol. Lett.">
        <title>Genome sequencing analysis reveals virulence-related gene content of Ochrobactrum intermedium strain 229E, a urease-positive strain isolated from the human gastric niche.</title>
        <authorList>
            <person name="Kulkarni G.J."/>
            <person name="Shetty S."/>
            <person name="Dharne M.S."/>
            <person name="Shouche Y.S."/>
        </authorList>
    </citation>
    <scope>NUCLEOTIDE SEQUENCE [LARGE SCALE GENOMIC DNA]</scope>
    <source>
        <strain evidence="1 2">229E</strain>
    </source>
</reference>
<organism evidence="1 2">
    <name type="scientific">Brucella intermedia 229E</name>
    <dbReference type="NCBI Taxonomy" id="1337887"/>
    <lineage>
        <taxon>Bacteria</taxon>
        <taxon>Pseudomonadati</taxon>
        <taxon>Pseudomonadota</taxon>
        <taxon>Alphaproteobacteria</taxon>
        <taxon>Hyphomicrobiales</taxon>
        <taxon>Brucellaceae</taxon>
        <taxon>Brucella/Ochrobactrum group</taxon>
        <taxon>Brucella</taxon>
    </lineage>
</organism>
<dbReference type="PATRIC" id="fig|1337887.3.peg.3978"/>
<dbReference type="EMBL" id="ASXJ01000253">
    <property type="protein sequence ID" value="ERM00729.1"/>
    <property type="molecule type" value="Genomic_DNA"/>
</dbReference>
<evidence type="ECO:0000313" key="1">
    <source>
        <dbReference type="EMBL" id="ERM00729.1"/>
    </source>
</evidence>
<gene>
    <name evidence="1" type="ORF">Q644_25205</name>
</gene>
<sequence length="89" mass="9605">MAEASAADLFPLGEDDTPPYRKLSSDHVSVDTFKGQEILTVDPEGFACFRKRLLPISTICCAPAIFSSLPGFSKTRKRPITTGSLPTTS</sequence>